<sequence>MATGSRQSAWRDDGIGYFKRLRGNSPIPSSRQGCRDPVPGMANRRDAGTQRQGWLQGLVAAPARYEQMQSMESESAIKAIFKQALTETLYEQRGLLRDVLAEVMEEIALSQAIAEGSRSEPRSSICSVRANDRQVSQKLRARPEKRLCRWPPDTPDDESCFDLTRTSRNPKVSKTYCVAGDECSEPPADRLWSLGARCTRPQPPSFPFFACLSRALS</sequence>
<feature type="region of interest" description="Disordered" evidence="1">
    <location>
        <begin position="21"/>
        <end position="49"/>
    </location>
</feature>
<dbReference type="EMBL" id="CAADEX010000074">
    <property type="protein sequence ID" value="VFJ58477.1"/>
    <property type="molecule type" value="Genomic_DNA"/>
</dbReference>
<reference evidence="2" key="1">
    <citation type="submission" date="2019-02" db="EMBL/GenBank/DDBJ databases">
        <authorList>
            <person name="Gruber-Vodicka R. H."/>
            <person name="Seah K. B. B."/>
        </authorList>
    </citation>
    <scope>NUCLEOTIDE SEQUENCE</scope>
    <source>
        <strain evidence="2">BECK_DK47</strain>
    </source>
</reference>
<proteinExistence type="predicted"/>
<dbReference type="Pfam" id="PF25734">
    <property type="entry name" value="RelB_like_antitoxin"/>
    <property type="match status" value="1"/>
</dbReference>
<accession>A0A450SWT3</accession>
<dbReference type="InterPro" id="IPR057930">
    <property type="entry name" value="Antitoxin_put"/>
</dbReference>
<gene>
    <name evidence="2" type="ORF">BECKDK2373B_GA0170837_10748</name>
</gene>
<evidence type="ECO:0000256" key="1">
    <source>
        <dbReference type="SAM" id="MobiDB-lite"/>
    </source>
</evidence>
<name>A0A450SWT3_9GAMM</name>
<dbReference type="AlphaFoldDB" id="A0A450SWT3"/>
<protein>
    <recommendedName>
        <fullName evidence="3">Transposase, Mutator family</fullName>
    </recommendedName>
</protein>
<evidence type="ECO:0000313" key="2">
    <source>
        <dbReference type="EMBL" id="VFJ58477.1"/>
    </source>
</evidence>
<organism evidence="2">
    <name type="scientific">Candidatus Kentrum sp. DK</name>
    <dbReference type="NCBI Taxonomy" id="2126562"/>
    <lineage>
        <taxon>Bacteria</taxon>
        <taxon>Pseudomonadati</taxon>
        <taxon>Pseudomonadota</taxon>
        <taxon>Gammaproteobacteria</taxon>
        <taxon>Candidatus Kentrum</taxon>
    </lineage>
</organism>
<evidence type="ECO:0008006" key="3">
    <source>
        <dbReference type="Google" id="ProtNLM"/>
    </source>
</evidence>